<dbReference type="OrthoDB" id="7565540at2"/>
<dbReference type="EMBL" id="CP000542">
    <property type="protein sequence ID" value="ABM58845.1"/>
    <property type="molecule type" value="Genomic_DNA"/>
</dbReference>
<keyword evidence="3" id="KW-1185">Reference proteome</keyword>
<feature type="transmembrane region" description="Helical" evidence="1">
    <location>
        <begin position="191"/>
        <end position="212"/>
    </location>
</feature>
<protein>
    <submittedName>
        <fullName evidence="2">Uncharacterized protein</fullName>
    </submittedName>
</protein>
<keyword evidence="1" id="KW-1133">Transmembrane helix</keyword>
<feature type="transmembrane region" description="Helical" evidence="1">
    <location>
        <begin position="233"/>
        <end position="255"/>
    </location>
</feature>
<keyword evidence="1" id="KW-0812">Transmembrane</keyword>
<organism evidence="2 3">
    <name type="scientific">Verminephrobacter eiseniae (strain EF01-2)</name>
    <dbReference type="NCBI Taxonomy" id="391735"/>
    <lineage>
        <taxon>Bacteria</taxon>
        <taxon>Pseudomonadati</taxon>
        <taxon>Pseudomonadota</taxon>
        <taxon>Betaproteobacteria</taxon>
        <taxon>Burkholderiales</taxon>
        <taxon>Comamonadaceae</taxon>
        <taxon>Verminephrobacter</taxon>
    </lineage>
</organism>
<feature type="transmembrane region" description="Helical" evidence="1">
    <location>
        <begin position="138"/>
        <end position="156"/>
    </location>
</feature>
<dbReference type="AlphaFoldDB" id="A1WMI8"/>
<keyword evidence="1" id="KW-0472">Membrane</keyword>
<name>A1WMI8_VEREI</name>
<feature type="transmembrane region" description="Helical" evidence="1">
    <location>
        <begin position="168"/>
        <end position="185"/>
    </location>
</feature>
<feature type="transmembrane region" description="Helical" evidence="1">
    <location>
        <begin position="61"/>
        <end position="84"/>
    </location>
</feature>
<evidence type="ECO:0000313" key="3">
    <source>
        <dbReference type="Proteomes" id="UP000000374"/>
    </source>
</evidence>
<dbReference type="HOGENOM" id="CLU_1142234_0_0_4"/>
<sequence length="257" mass="27219">MTTSLCRTTSNSIIKWALLGAASYALAALLHEGVGHGLGCLLAGGDIELVTSSYLSCSRRGALIDVAGPVANAIAFVAFAALASWAKSYRRPVSRFASGFCWLEAAWNLYWFTGYLLYSGLTDHGDWSLIAQSLPMGPYLLMAAGLLATIQGIRWFRRSNPFGQANTLFAAYAGGSAAALFAAAFDPAGFVGLLLRAPPAAPLAGICLLLSVDRHHRSPIEDGVSRHEAGFRDVVWLGGLVIGTLFFIGVLGPGWRP</sequence>
<dbReference type="KEGG" id="vei:Veis_3114"/>
<reference evidence="3" key="1">
    <citation type="submission" date="2006-12" db="EMBL/GenBank/DDBJ databases">
        <title>Complete sequence of chromosome 1 of Verminephrobacter eiseniae EF01-2.</title>
        <authorList>
            <person name="Copeland A."/>
            <person name="Lucas S."/>
            <person name="Lapidus A."/>
            <person name="Barry K."/>
            <person name="Detter J.C."/>
            <person name="Glavina del Rio T."/>
            <person name="Dalin E."/>
            <person name="Tice H."/>
            <person name="Pitluck S."/>
            <person name="Chertkov O."/>
            <person name="Brettin T."/>
            <person name="Bruce D."/>
            <person name="Han C."/>
            <person name="Tapia R."/>
            <person name="Gilna P."/>
            <person name="Schmutz J."/>
            <person name="Larimer F."/>
            <person name="Land M."/>
            <person name="Hauser L."/>
            <person name="Kyrpides N."/>
            <person name="Kim E."/>
            <person name="Stahl D."/>
            <person name="Richardson P."/>
        </authorList>
    </citation>
    <scope>NUCLEOTIDE SEQUENCE [LARGE SCALE GENOMIC DNA]</scope>
    <source>
        <strain evidence="3">EF01-2</strain>
    </source>
</reference>
<dbReference type="Proteomes" id="UP000000374">
    <property type="component" value="Chromosome"/>
</dbReference>
<evidence type="ECO:0000313" key="2">
    <source>
        <dbReference type="EMBL" id="ABM58845.1"/>
    </source>
</evidence>
<accession>A1WMI8</accession>
<evidence type="ECO:0000256" key="1">
    <source>
        <dbReference type="SAM" id="Phobius"/>
    </source>
</evidence>
<dbReference type="RefSeq" id="WP_011810838.1">
    <property type="nucleotide sequence ID" value="NC_008786.1"/>
</dbReference>
<dbReference type="GeneID" id="76461569"/>
<feature type="transmembrane region" description="Helical" evidence="1">
    <location>
        <begin position="96"/>
        <end position="118"/>
    </location>
</feature>
<proteinExistence type="predicted"/>
<gene>
    <name evidence="2" type="ordered locus">Veis_3114</name>
</gene>